<protein>
    <recommendedName>
        <fullName evidence="1">SLH domain-containing protein</fullName>
    </recommendedName>
</protein>
<dbReference type="InterPro" id="IPR001119">
    <property type="entry name" value="SLH_dom"/>
</dbReference>
<organism evidence="2">
    <name type="scientific">hydrothermal vent metagenome</name>
    <dbReference type="NCBI Taxonomy" id="652676"/>
    <lineage>
        <taxon>unclassified sequences</taxon>
        <taxon>metagenomes</taxon>
        <taxon>ecological metagenomes</taxon>
    </lineage>
</organism>
<dbReference type="AlphaFoldDB" id="A0A3B0SNX6"/>
<proteinExistence type="predicted"/>
<feature type="domain" description="SLH" evidence="1">
    <location>
        <begin position="188"/>
        <end position="254"/>
    </location>
</feature>
<sequence>FLTALKDTDTGLGDTAGWEFSLDDRDLDRRPDLVAIHKVGNALQGLILTQANGYSGPAENVVIPSELTIADIAFDDYDGDGRGDLWIYGENGILEVYLGNTALAGTNYTSWFLDPDFECDEDALPYNFEGTFRDDDDSIHLASIEYVAQAEISLGCNPPYGDEFCPSDTVTRGQMAAFLVRALDLPSSGTDFFADDEGSIFQGDINRIAAAGITLGCDPPANANFCPEDVVTRGQMAAFLVRAFGFGDPGIVDSFVDDNGSIFEPAIERLRAAGVTLGCNPPANDRFCPQRDVRRDEMAAFLHRALTGT</sequence>
<accession>A0A3B0SNX6</accession>
<dbReference type="InterPro" id="IPR028994">
    <property type="entry name" value="Integrin_alpha_N"/>
</dbReference>
<feature type="domain" description="SLH" evidence="1">
    <location>
        <begin position="129"/>
        <end position="187"/>
    </location>
</feature>
<name>A0A3B0SNX6_9ZZZZ</name>
<dbReference type="SUPFAM" id="SSF69318">
    <property type="entry name" value="Integrin alpha N-terminal domain"/>
    <property type="match status" value="1"/>
</dbReference>
<dbReference type="EMBL" id="UOEK01000431">
    <property type="protein sequence ID" value="VAW07991.1"/>
    <property type="molecule type" value="Genomic_DNA"/>
</dbReference>
<dbReference type="PROSITE" id="PS51272">
    <property type="entry name" value="SLH"/>
    <property type="match status" value="2"/>
</dbReference>
<feature type="non-terminal residue" evidence="2">
    <location>
        <position position="1"/>
    </location>
</feature>
<reference evidence="2" key="1">
    <citation type="submission" date="2018-06" db="EMBL/GenBank/DDBJ databases">
        <authorList>
            <person name="Zhirakovskaya E."/>
        </authorList>
    </citation>
    <scope>NUCLEOTIDE SEQUENCE</scope>
</reference>
<evidence type="ECO:0000313" key="2">
    <source>
        <dbReference type="EMBL" id="VAW07991.1"/>
    </source>
</evidence>
<evidence type="ECO:0000259" key="1">
    <source>
        <dbReference type="PROSITE" id="PS51272"/>
    </source>
</evidence>
<gene>
    <name evidence="2" type="ORF">MNBD_ACTINO02-670</name>
</gene>